<evidence type="ECO:0000259" key="5">
    <source>
        <dbReference type="Pfam" id="PF04064"/>
    </source>
</evidence>
<dbReference type="PANTHER" id="PTHR13387">
    <property type="entry name" value="PROTEIN HGH1 HOMOLOG"/>
    <property type="match status" value="1"/>
</dbReference>
<dbReference type="EMBL" id="HBFP01006926">
    <property type="protein sequence ID" value="CAD8820560.1"/>
    <property type="molecule type" value="Transcribed_RNA"/>
</dbReference>
<dbReference type="InterPro" id="IPR011989">
    <property type="entry name" value="ARM-like"/>
</dbReference>
<dbReference type="Pfam" id="PF04063">
    <property type="entry name" value="DUF383"/>
    <property type="match status" value="1"/>
</dbReference>
<dbReference type="InterPro" id="IPR007206">
    <property type="entry name" value="Protein_HGH1_C"/>
</dbReference>
<sequence>MSEFVSSCPDLIELLKNRRADIRGGVAAAIGAYSNDESCRRALFASNICTDFLKSVLRSAYDTDLMTARASLSALVNFAADPDSIHAFAEIQVISRMLETLLEKDPSVHQLDSLRVSLITNLTRFPKGVQSTFGSNESRFAKELAEQRIVRLFERMMNEQERGHDGSIDALESVAMFIANLCITEVGRNLVLDGGEAGVLGRSCTLLKSSKNVNRRLGVALMLRNVAVDDSCHDALLGMKMNADSVTQVLCRLVYYSDELPRPIEDEELTNAQEALVSAVKVARTGALSRYESVAEVRIVLAEFLLAMCKTKQGRDGLRERCAYPVLRCAHWIEKNPEAQETLNQVVDRTELADEDNDSADTATAPKISSSQPPPALETEKKPAPEQDKLVSNTASLKVSDTSAATETPAASTSSTSGTEKLLQKQEDTTDESFFDLVD</sequence>
<proteinExistence type="inferred from homology"/>
<feature type="region of interest" description="Disordered" evidence="3">
    <location>
        <begin position="353"/>
        <end position="439"/>
    </location>
</feature>
<gene>
    <name evidence="6" type="ORF">TOLI1172_LOCUS4953</name>
</gene>
<evidence type="ECO:0000256" key="1">
    <source>
        <dbReference type="ARBA" id="ARBA00006712"/>
    </source>
</evidence>
<protein>
    <recommendedName>
        <fullName evidence="2">Protein HGH1 homolog</fullName>
    </recommendedName>
</protein>
<evidence type="ECO:0000313" key="6">
    <source>
        <dbReference type="EMBL" id="CAD8820560.1"/>
    </source>
</evidence>
<feature type="domain" description="Protein HGH1 N-terminal" evidence="4">
    <location>
        <begin position="111"/>
        <end position="242"/>
    </location>
</feature>
<evidence type="ECO:0000256" key="3">
    <source>
        <dbReference type="SAM" id="MobiDB-lite"/>
    </source>
</evidence>
<dbReference type="InterPro" id="IPR016024">
    <property type="entry name" value="ARM-type_fold"/>
</dbReference>
<evidence type="ECO:0000259" key="4">
    <source>
        <dbReference type="Pfam" id="PF04063"/>
    </source>
</evidence>
<dbReference type="InterPro" id="IPR039717">
    <property type="entry name" value="Hgh1"/>
</dbReference>
<reference evidence="6" key="1">
    <citation type="submission" date="2021-01" db="EMBL/GenBank/DDBJ databases">
        <authorList>
            <person name="Corre E."/>
            <person name="Pelletier E."/>
            <person name="Niang G."/>
            <person name="Scheremetjew M."/>
            <person name="Finn R."/>
            <person name="Kale V."/>
            <person name="Holt S."/>
            <person name="Cochrane G."/>
            <person name="Meng A."/>
            <person name="Brown T."/>
            <person name="Cohen L."/>
        </authorList>
    </citation>
    <scope>NUCLEOTIDE SEQUENCE</scope>
    <source>
        <strain evidence="6">CCMP3278</strain>
    </source>
</reference>
<dbReference type="Gene3D" id="1.25.10.10">
    <property type="entry name" value="Leucine-rich Repeat Variant"/>
    <property type="match status" value="1"/>
</dbReference>
<feature type="compositionally biased region" description="Acidic residues" evidence="3">
    <location>
        <begin position="429"/>
        <end position="439"/>
    </location>
</feature>
<dbReference type="Pfam" id="PF04064">
    <property type="entry name" value="DUF384"/>
    <property type="match status" value="1"/>
</dbReference>
<feature type="compositionally biased region" description="Polar residues" evidence="3">
    <location>
        <begin position="390"/>
        <end position="399"/>
    </location>
</feature>
<dbReference type="PANTHER" id="PTHR13387:SF9">
    <property type="entry name" value="PROTEIN HGH1 HOMOLOG"/>
    <property type="match status" value="1"/>
</dbReference>
<dbReference type="AlphaFoldDB" id="A0A7S0ZFW1"/>
<dbReference type="SUPFAM" id="SSF48371">
    <property type="entry name" value="ARM repeat"/>
    <property type="match status" value="1"/>
</dbReference>
<name>A0A7S0ZFW1_9RHOD</name>
<feature type="compositionally biased region" description="Basic and acidic residues" evidence="3">
    <location>
        <begin position="378"/>
        <end position="389"/>
    </location>
</feature>
<feature type="domain" description="Protein HGH1 C-terminal" evidence="5">
    <location>
        <begin position="305"/>
        <end position="348"/>
    </location>
</feature>
<feature type="compositionally biased region" description="Low complexity" evidence="3">
    <location>
        <begin position="400"/>
        <end position="419"/>
    </location>
</feature>
<evidence type="ECO:0000256" key="2">
    <source>
        <dbReference type="ARBA" id="ARBA00014076"/>
    </source>
</evidence>
<comment type="similarity">
    <text evidence="1">Belongs to the HGH1 family.</text>
</comment>
<accession>A0A7S0ZFW1</accession>
<organism evidence="6">
    <name type="scientific">Timspurckia oligopyrenoides</name>
    <dbReference type="NCBI Taxonomy" id="708627"/>
    <lineage>
        <taxon>Eukaryota</taxon>
        <taxon>Rhodophyta</taxon>
        <taxon>Bangiophyceae</taxon>
        <taxon>Porphyridiales</taxon>
        <taxon>Porphyridiaceae</taxon>
        <taxon>Timspurckia</taxon>
    </lineage>
</organism>
<dbReference type="InterPro" id="IPR007205">
    <property type="entry name" value="Protein_HGH1_N"/>
</dbReference>